<feature type="binding site" evidence="5">
    <location>
        <position position="121"/>
    </location>
    <ligand>
        <name>NAD(+)</name>
        <dbReference type="ChEBI" id="CHEBI:57540"/>
    </ligand>
</feature>
<dbReference type="RefSeq" id="WP_156228828.1">
    <property type="nucleotide sequence ID" value="NZ_CP046453.1"/>
</dbReference>
<dbReference type="Gene3D" id="1.10.1040.10">
    <property type="entry name" value="N-(1-d-carboxylethyl)-l-norvaline Dehydrogenase, domain 2"/>
    <property type="match status" value="1"/>
</dbReference>
<dbReference type="PIRSF" id="PIRSF000105">
    <property type="entry name" value="HCDH"/>
    <property type="match status" value="1"/>
</dbReference>
<dbReference type="AlphaFoldDB" id="A0A6B8VJ31"/>
<dbReference type="SUPFAM" id="SSF48179">
    <property type="entry name" value="6-phosphogluconate dehydrogenase C-terminal domain-like"/>
    <property type="match status" value="1"/>
</dbReference>
<dbReference type="EMBL" id="CP046453">
    <property type="protein sequence ID" value="QGU05372.1"/>
    <property type="molecule type" value="Genomic_DNA"/>
</dbReference>
<dbReference type="InterPro" id="IPR013328">
    <property type="entry name" value="6PGD_dom2"/>
</dbReference>
<evidence type="ECO:0000256" key="4">
    <source>
        <dbReference type="PIRSR" id="PIRSR000105-1"/>
    </source>
</evidence>
<dbReference type="InterPro" id="IPR006176">
    <property type="entry name" value="3-OHacyl-CoA_DH_NAD-bd"/>
</dbReference>
<feature type="binding site" evidence="5">
    <location>
        <begin position="11"/>
        <end position="16"/>
    </location>
    <ligand>
        <name>NAD(+)</name>
        <dbReference type="ChEBI" id="CHEBI:57540"/>
    </ligand>
</feature>
<keyword evidence="5" id="KW-0520">NAD</keyword>
<dbReference type="InterPro" id="IPR008927">
    <property type="entry name" value="6-PGluconate_DH-like_C_sf"/>
</dbReference>
<dbReference type="PANTHER" id="PTHR48075">
    <property type="entry name" value="3-HYDROXYACYL-COA DEHYDROGENASE FAMILY PROTEIN"/>
    <property type="match status" value="1"/>
</dbReference>
<dbReference type="EC" id="1.1.1.157" evidence="8"/>
<dbReference type="Proteomes" id="UP000425178">
    <property type="component" value="Chromosome"/>
</dbReference>
<keyword evidence="3 8" id="KW-0560">Oxidoreductase</keyword>
<evidence type="ECO:0000256" key="5">
    <source>
        <dbReference type="PIRSR" id="PIRSR000105-2"/>
    </source>
</evidence>
<evidence type="ECO:0000313" key="9">
    <source>
        <dbReference type="Proteomes" id="UP000425178"/>
    </source>
</evidence>
<comment type="pathway">
    <text evidence="1">Lipid metabolism; butanoate metabolism.</text>
</comment>
<dbReference type="InterPro" id="IPR022694">
    <property type="entry name" value="3-OHacyl-CoA_DH"/>
</dbReference>
<evidence type="ECO:0000256" key="2">
    <source>
        <dbReference type="ARBA" id="ARBA00009463"/>
    </source>
</evidence>
<dbReference type="Pfam" id="PF02737">
    <property type="entry name" value="3HCDH_N"/>
    <property type="match status" value="1"/>
</dbReference>
<gene>
    <name evidence="8" type="primary">mmgB1</name>
    <name evidence="8" type="ORF">CETAM_10635</name>
</gene>
<feature type="binding site" evidence="5">
    <location>
        <position position="99"/>
    </location>
    <ligand>
        <name>NAD(+)</name>
        <dbReference type="ChEBI" id="CHEBI:57540"/>
    </ligand>
</feature>
<organism evidence="8 9">
    <name type="scientific">Corynebacterium comes</name>
    <dbReference type="NCBI Taxonomy" id="2675218"/>
    <lineage>
        <taxon>Bacteria</taxon>
        <taxon>Bacillati</taxon>
        <taxon>Actinomycetota</taxon>
        <taxon>Actinomycetes</taxon>
        <taxon>Mycobacteriales</taxon>
        <taxon>Corynebacteriaceae</taxon>
        <taxon>Corynebacterium</taxon>
    </lineage>
</organism>
<dbReference type="Pfam" id="PF00725">
    <property type="entry name" value="3HCDH"/>
    <property type="match status" value="1"/>
</dbReference>
<feature type="binding site" evidence="5">
    <location>
        <position position="34"/>
    </location>
    <ligand>
        <name>NAD(+)</name>
        <dbReference type="ChEBI" id="CHEBI:57540"/>
    </ligand>
</feature>
<evidence type="ECO:0000313" key="8">
    <source>
        <dbReference type="EMBL" id="QGU05372.1"/>
    </source>
</evidence>
<dbReference type="InterPro" id="IPR006108">
    <property type="entry name" value="3HC_DH_C"/>
</dbReference>
<feature type="binding site" evidence="5">
    <location>
        <position position="145"/>
    </location>
    <ligand>
        <name>NAD(+)</name>
        <dbReference type="ChEBI" id="CHEBI:57540"/>
    </ligand>
</feature>
<dbReference type="GO" id="GO:0006631">
    <property type="term" value="P:fatty acid metabolic process"/>
    <property type="evidence" value="ECO:0007669"/>
    <property type="project" value="InterPro"/>
</dbReference>
<feature type="binding site" evidence="5">
    <location>
        <position position="94"/>
    </location>
    <ligand>
        <name>NAD(+)</name>
        <dbReference type="ChEBI" id="CHEBI:57540"/>
    </ligand>
</feature>
<feature type="binding site" evidence="5">
    <location>
        <position position="277"/>
    </location>
    <ligand>
        <name>NAD(+)</name>
        <dbReference type="ChEBI" id="CHEBI:57540"/>
    </ligand>
</feature>
<comment type="similarity">
    <text evidence="2">Belongs to the 3-hydroxyacyl-CoA dehydrogenase family.</text>
</comment>
<dbReference type="InterPro" id="IPR036291">
    <property type="entry name" value="NAD(P)-bd_dom_sf"/>
</dbReference>
<keyword evidence="9" id="KW-1185">Reference proteome</keyword>
<evidence type="ECO:0000256" key="1">
    <source>
        <dbReference type="ARBA" id="ARBA00005086"/>
    </source>
</evidence>
<evidence type="ECO:0000259" key="7">
    <source>
        <dbReference type="Pfam" id="PF02737"/>
    </source>
</evidence>
<dbReference type="GO" id="GO:0070403">
    <property type="term" value="F:NAD+ binding"/>
    <property type="evidence" value="ECO:0007669"/>
    <property type="project" value="InterPro"/>
</dbReference>
<sequence>MTEVKKIAVIGSGAMGRQIGMVAALGGFDAVVQDISADAVSQAEQAMKEWVDGRVAKGRLDAGQADAAWSRLRFTTDLREAVGDADLVIEAATEKLDIKRRVFAQIDELAPGHAILTTNSSTYGSSSVADATKRPEKVCNMHFFNPALVMKAVEVVRHPDTSDDTVDTVMAVARQMGKLPVLLNKEIPGFIANRLMGALRSEAIDLFEQGIASLEDIDVAAKSALGHPMGPFELMDLVGIDVTYLIREATFDMTGDEREKPHPLITEKYEAGEFGRKTGKGWYSYAD</sequence>
<proteinExistence type="inferred from homology"/>
<dbReference type="PANTHER" id="PTHR48075:SF5">
    <property type="entry name" value="3-HYDROXYBUTYRYL-COA DEHYDROGENASE"/>
    <property type="match status" value="1"/>
</dbReference>
<name>A0A6B8VJ31_9CORY</name>
<dbReference type="SUPFAM" id="SSF51735">
    <property type="entry name" value="NAD(P)-binding Rossmann-fold domains"/>
    <property type="match status" value="1"/>
</dbReference>
<evidence type="ECO:0000256" key="3">
    <source>
        <dbReference type="ARBA" id="ARBA00023002"/>
    </source>
</evidence>
<evidence type="ECO:0000259" key="6">
    <source>
        <dbReference type="Pfam" id="PF00725"/>
    </source>
</evidence>
<feature type="site" description="Important for catalytic activity" evidence="4">
    <location>
        <position position="142"/>
    </location>
</feature>
<protein>
    <submittedName>
        <fullName evidence="8">3-hydroxybutyryl-CoA dehydrogenase</fullName>
        <ecNumber evidence="8">1.1.1.157</ecNumber>
    </submittedName>
</protein>
<feature type="domain" description="3-hydroxyacyl-CoA dehydrogenase NAD binding" evidence="7">
    <location>
        <begin position="6"/>
        <end position="185"/>
    </location>
</feature>
<dbReference type="KEGG" id="ccoe:CETAM_10635"/>
<accession>A0A6B8VJ31</accession>
<dbReference type="FunFam" id="3.40.50.720:FF:000009">
    <property type="entry name" value="Fatty oxidation complex, alpha subunit"/>
    <property type="match status" value="1"/>
</dbReference>
<feature type="domain" description="3-hydroxyacyl-CoA dehydrogenase C-terminal" evidence="6">
    <location>
        <begin position="189"/>
        <end position="285"/>
    </location>
</feature>
<dbReference type="Gene3D" id="3.40.50.720">
    <property type="entry name" value="NAD(P)-binding Rossmann-like Domain"/>
    <property type="match status" value="1"/>
</dbReference>
<dbReference type="GO" id="GO:0008691">
    <property type="term" value="F:3-hydroxybutyryl-CoA dehydrogenase activity"/>
    <property type="evidence" value="ECO:0007669"/>
    <property type="project" value="UniProtKB-EC"/>
</dbReference>
<reference evidence="8 9" key="1">
    <citation type="journal article" date="2021" name="Int. J. Syst. Evol. Microbiol.">
        <title>Classification of three corynebacterial strains isolated from a small paddock in North Rhine-Westphalia: proposal of &lt;i&gt;Corynebacterium kalinowskii&lt;/i&gt; sp. nov., &lt;i&gt;Corynebacterium comes&lt;/i&gt; sp. nov. and &lt;i&gt;Corynebacterium occultum&lt;/i&gt; sp. nov.</title>
        <authorList>
            <person name="Schaffert L."/>
            <person name="Ruwe M."/>
            <person name="Milse J."/>
            <person name="Hanuschka K."/>
            <person name="Ortseifen V."/>
            <person name="Droste J."/>
            <person name="Brandt D."/>
            <person name="Schl L."/>
            <person name="Kutter Y."/>
            <person name="Vinke S."/>
            <person name="Vieh P."/>
            <person name="Jacob L."/>
            <person name="L N.C."/>
            <person name="Schulte-Berndt E."/>
            <person name="Hain C."/>
            <person name="Linder M."/>
            <person name="Schmidt P."/>
            <person name="Wollenschl L."/>
            <person name="Luttermann T."/>
            <person name="Thieme E."/>
            <person name="Hassa J."/>
            <person name="Haak M."/>
            <person name="Wittchen M."/>
            <person name="Mentz A."/>
            <person name="Persicke M."/>
            <person name="Busche T."/>
            <person name="R C."/>
        </authorList>
    </citation>
    <scope>NUCLEOTIDE SEQUENCE [LARGE SCALE GENOMIC DNA]</scope>
    <source>
        <strain evidence="8 9">2019</strain>
    </source>
</reference>